<keyword evidence="3" id="KW-1185">Reference proteome</keyword>
<sequence>MPLPRTLTALTAAPLLLVSATGCGLIPVQHSKELTVVMCAEESTEPVCVENGPATEEEREAVEELLDQTAEVVVYRFLTEGEVFDELTGQGESAEDLRPGDFASRYVIELQESEQREELASALSEQCGVGEVFFTEDPADPDVAFPGSAQGC</sequence>
<evidence type="ECO:0000313" key="3">
    <source>
        <dbReference type="Proteomes" id="UP000579647"/>
    </source>
</evidence>
<organism evidence="2 3">
    <name type="scientific">Nocardiopsis metallicus</name>
    <dbReference type="NCBI Taxonomy" id="179819"/>
    <lineage>
        <taxon>Bacteria</taxon>
        <taxon>Bacillati</taxon>
        <taxon>Actinomycetota</taxon>
        <taxon>Actinomycetes</taxon>
        <taxon>Streptosporangiales</taxon>
        <taxon>Nocardiopsidaceae</taxon>
        <taxon>Nocardiopsis</taxon>
    </lineage>
</organism>
<evidence type="ECO:0000313" key="2">
    <source>
        <dbReference type="EMBL" id="MBB5494300.1"/>
    </source>
</evidence>
<dbReference type="Proteomes" id="UP000579647">
    <property type="component" value="Unassembled WGS sequence"/>
</dbReference>
<reference evidence="2 3" key="1">
    <citation type="submission" date="2020-08" db="EMBL/GenBank/DDBJ databases">
        <title>Sequencing the genomes of 1000 actinobacteria strains.</title>
        <authorList>
            <person name="Klenk H.-P."/>
        </authorList>
    </citation>
    <scope>NUCLEOTIDE SEQUENCE [LARGE SCALE GENOMIC DNA]</scope>
    <source>
        <strain evidence="2 3">DSM 44598</strain>
    </source>
</reference>
<keyword evidence="2" id="KW-0132">Cell division</keyword>
<dbReference type="InterPro" id="IPR040690">
    <property type="entry name" value="FtsX_ECD"/>
</dbReference>
<dbReference type="EMBL" id="JACHDO010000001">
    <property type="protein sequence ID" value="MBB5494300.1"/>
    <property type="molecule type" value="Genomic_DNA"/>
</dbReference>
<evidence type="ECO:0000259" key="1">
    <source>
        <dbReference type="Pfam" id="PF18075"/>
    </source>
</evidence>
<proteinExistence type="predicted"/>
<dbReference type="Gene3D" id="3.30.70.3040">
    <property type="match status" value="1"/>
</dbReference>
<keyword evidence="2" id="KW-0131">Cell cycle</keyword>
<comment type="caution">
    <text evidence="2">The sequence shown here is derived from an EMBL/GenBank/DDBJ whole genome shotgun (WGS) entry which is preliminary data.</text>
</comment>
<gene>
    <name evidence="2" type="ORF">HNR07_005437</name>
</gene>
<name>A0A840WB85_9ACTN</name>
<dbReference type="PROSITE" id="PS51257">
    <property type="entry name" value="PROKAR_LIPOPROTEIN"/>
    <property type="match status" value="1"/>
</dbReference>
<dbReference type="AlphaFoldDB" id="A0A840WB85"/>
<feature type="domain" description="FtsX extracellular" evidence="1">
    <location>
        <begin position="33"/>
        <end position="132"/>
    </location>
</feature>
<dbReference type="Pfam" id="PF18075">
    <property type="entry name" value="FtsX_ECD"/>
    <property type="match status" value="1"/>
</dbReference>
<dbReference type="GO" id="GO:0051301">
    <property type="term" value="P:cell division"/>
    <property type="evidence" value="ECO:0007669"/>
    <property type="project" value="UniProtKB-KW"/>
</dbReference>
<protein>
    <submittedName>
        <fullName evidence="2">Cell division transport system permease protein</fullName>
    </submittedName>
</protein>
<accession>A0A840WB85</accession>